<dbReference type="RefSeq" id="WP_145987397.1">
    <property type="nucleotide sequence ID" value="NZ_JAYMSA010000021.1"/>
</dbReference>
<protein>
    <submittedName>
        <fullName evidence="1">Uncharacterized protein</fullName>
    </submittedName>
</protein>
<name>A0A375IDY6_9BURK</name>
<dbReference type="Proteomes" id="UP000255505">
    <property type="component" value="Chromosome I"/>
</dbReference>
<dbReference type="AlphaFoldDB" id="A0A375IDY6"/>
<sequence>MTAWIEKNQGGGPRMPGADAAPAALLRHWRDTGQVESFLVFRPRRRHWANAVWPVDNAVQQSELNIAQHELAFKYKNQHLEFASAAGIRKLRIAPSGSAQSHAGATAQEIENISSDLEPGRAVPGSARRSALALHEGSCDALMHR</sequence>
<proteinExistence type="predicted"/>
<evidence type="ECO:0000313" key="2">
    <source>
        <dbReference type="Proteomes" id="UP000255505"/>
    </source>
</evidence>
<reference evidence="1 2" key="1">
    <citation type="submission" date="2018-01" db="EMBL/GenBank/DDBJ databases">
        <authorList>
            <person name="Gaut B.S."/>
            <person name="Morton B.R."/>
            <person name="Clegg M.T."/>
            <person name="Duvall M.R."/>
        </authorList>
    </citation>
    <scope>NUCLEOTIDE SEQUENCE [LARGE SCALE GENOMIC DNA]</scope>
    <source>
        <strain evidence="1">Cupriavidus taiwanensis LMG 19425</strain>
    </source>
</reference>
<dbReference type="EMBL" id="LT991976">
    <property type="protein sequence ID" value="SPK71562.1"/>
    <property type="molecule type" value="Genomic_DNA"/>
</dbReference>
<organism evidence="1 2">
    <name type="scientific">Cupriavidus taiwanensis</name>
    <dbReference type="NCBI Taxonomy" id="164546"/>
    <lineage>
        <taxon>Bacteria</taxon>
        <taxon>Pseudomonadati</taxon>
        <taxon>Pseudomonadota</taxon>
        <taxon>Betaproteobacteria</taxon>
        <taxon>Burkholderiales</taxon>
        <taxon>Burkholderiaceae</taxon>
        <taxon>Cupriavidus</taxon>
    </lineage>
</organism>
<gene>
    <name evidence="1" type="ORF">CT19425_40002</name>
</gene>
<evidence type="ECO:0000313" key="1">
    <source>
        <dbReference type="EMBL" id="SPK71562.1"/>
    </source>
</evidence>
<accession>A0A375IDY6</accession>